<name>A0A7N0UN12_KALFE</name>
<evidence type="ECO:0000313" key="2">
    <source>
        <dbReference type="EnsemblPlants" id="Kaladp0076s0306.1.v1.1"/>
    </source>
</evidence>
<dbReference type="SUPFAM" id="SSF52087">
    <property type="entry name" value="CRAL/TRIO domain"/>
    <property type="match status" value="1"/>
</dbReference>
<dbReference type="InterPro" id="IPR036273">
    <property type="entry name" value="CRAL/TRIO_N_dom_sf"/>
</dbReference>
<dbReference type="CDD" id="cd00170">
    <property type="entry name" value="SEC14"/>
    <property type="match status" value="1"/>
</dbReference>
<proteinExistence type="predicted"/>
<evidence type="ECO:0000259" key="1">
    <source>
        <dbReference type="PROSITE" id="PS50191"/>
    </source>
</evidence>
<dbReference type="EnsemblPlants" id="Kaladp0076s0306.1.v1.1">
    <property type="protein sequence ID" value="Kaladp0076s0306.1.v1.1"/>
    <property type="gene ID" value="Kaladp0076s0306.v1.1"/>
</dbReference>
<dbReference type="Pfam" id="PF00650">
    <property type="entry name" value="CRAL_TRIO"/>
    <property type="match status" value="1"/>
</dbReference>
<dbReference type="PANTHER" id="PTHR46277:SF3">
    <property type="entry name" value="BINDING PROTEIN, PUTATIVE-RELATED"/>
    <property type="match status" value="1"/>
</dbReference>
<dbReference type="SUPFAM" id="SSF46938">
    <property type="entry name" value="CRAL/TRIO N-terminal domain"/>
    <property type="match status" value="1"/>
</dbReference>
<accession>A0A7N0UN12</accession>
<dbReference type="Proteomes" id="UP000594263">
    <property type="component" value="Unplaced"/>
</dbReference>
<dbReference type="InterPro" id="IPR036865">
    <property type="entry name" value="CRAL-TRIO_dom_sf"/>
</dbReference>
<dbReference type="SMART" id="SM01100">
    <property type="entry name" value="CRAL_TRIO_N"/>
    <property type="match status" value="1"/>
</dbReference>
<keyword evidence="3" id="KW-1185">Reference proteome</keyword>
<dbReference type="SMART" id="SM00516">
    <property type="entry name" value="SEC14"/>
    <property type="match status" value="1"/>
</dbReference>
<dbReference type="PANTHER" id="PTHR46277">
    <property type="entry name" value="OS03G0850700 PROTEIN"/>
    <property type="match status" value="1"/>
</dbReference>
<dbReference type="PRINTS" id="PR00180">
    <property type="entry name" value="CRETINALDHBP"/>
</dbReference>
<dbReference type="AlphaFoldDB" id="A0A7N0UN12"/>
<protein>
    <recommendedName>
        <fullName evidence="1">CRAL-TRIO domain-containing protein</fullName>
    </recommendedName>
</protein>
<sequence length="255" mass="29576">MELVENKADEEVKMQIENITLLEDSDDLEKRNVLLMRKLVELEEPSSKDEDDLMLRRFLRAREQDVERASKMFVKYVRWRKSFVPNGSINPTDIPNELGQNKFFLQGTDKHGRPIGVILGCRHKKTSLLEFKNYAVYSLDKMCGSLPKGVEKFVCIADAEGWGYSNLDLRAYAASLSILQDCYPERLGKLYMVHVPYVFMAVWNLISRFIDNKTKTKIVFVDDKLLKRTLLEEIDENQLPKIYGGKMELVPIQDC</sequence>
<dbReference type="OMA" id="NMCEDAR"/>
<dbReference type="InterPro" id="IPR001251">
    <property type="entry name" value="CRAL-TRIO_dom"/>
</dbReference>
<feature type="domain" description="CRAL-TRIO" evidence="1">
    <location>
        <begin position="91"/>
        <end position="251"/>
    </location>
</feature>
<dbReference type="Gene3D" id="3.40.525.10">
    <property type="entry name" value="CRAL-TRIO lipid binding domain"/>
    <property type="match status" value="1"/>
</dbReference>
<dbReference type="InterPro" id="IPR011074">
    <property type="entry name" value="CRAL/TRIO_N_dom"/>
</dbReference>
<evidence type="ECO:0000313" key="3">
    <source>
        <dbReference type="Proteomes" id="UP000594263"/>
    </source>
</evidence>
<reference evidence="2" key="1">
    <citation type="submission" date="2021-01" db="UniProtKB">
        <authorList>
            <consortium name="EnsemblPlants"/>
        </authorList>
    </citation>
    <scope>IDENTIFICATION</scope>
</reference>
<organism evidence="2 3">
    <name type="scientific">Kalanchoe fedtschenkoi</name>
    <name type="common">Lavender scallops</name>
    <name type="synonym">South American air plant</name>
    <dbReference type="NCBI Taxonomy" id="63787"/>
    <lineage>
        <taxon>Eukaryota</taxon>
        <taxon>Viridiplantae</taxon>
        <taxon>Streptophyta</taxon>
        <taxon>Embryophyta</taxon>
        <taxon>Tracheophyta</taxon>
        <taxon>Spermatophyta</taxon>
        <taxon>Magnoliopsida</taxon>
        <taxon>eudicotyledons</taxon>
        <taxon>Gunneridae</taxon>
        <taxon>Pentapetalae</taxon>
        <taxon>Saxifragales</taxon>
        <taxon>Crassulaceae</taxon>
        <taxon>Kalanchoe</taxon>
    </lineage>
</organism>
<dbReference type="PROSITE" id="PS50191">
    <property type="entry name" value="CRAL_TRIO"/>
    <property type="match status" value="1"/>
</dbReference>
<dbReference type="Gramene" id="Kaladp0076s0306.1.v1.1">
    <property type="protein sequence ID" value="Kaladp0076s0306.1.v1.1"/>
    <property type="gene ID" value="Kaladp0076s0306.v1.1"/>
</dbReference>